<name>A0AAW5VJH2_9LEPT</name>
<evidence type="ECO:0000313" key="2">
    <source>
        <dbReference type="EMBL" id="MCW7529781.1"/>
    </source>
</evidence>
<accession>A0AAW5VJH2</accession>
<evidence type="ECO:0000313" key="1">
    <source>
        <dbReference type="EMBL" id="MCW7526107.1"/>
    </source>
</evidence>
<sequence length="106" mass="12010">MEGLQYKLIDDGKTITIGQIKLDETLVKDYLNLGDILLHPCIELGMDNETKIMQLAKIKNQWIGTLNAFDFSFGIRIETLKNDKSKSSLYLKITPENASKEGYQNA</sequence>
<dbReference type="Proteomes" id="UP001208912">
    <property type="component" value="Unassembled WGS sequence"/>
</dbReference>
<evidence type="ECO:0000313" key="3">
    <source>
        <dbReference type="Proteomes" id="UP001208540"/>
    </source>
</evidence>
<reference evidence="2 4" key="1">
    <citation type="submission" date="2022-06" db="EMBL/GenBank/DDBJ databases">
        <title>Leptospira isolates from biofilms formed at urban environments.</title>
        <authorList>
            <person name="Ribeiro P.S."/>
            <person name="Sousa T."/>
            <person name="Carvalho N."/>
            <person name="Aburjaile F."/>
            <person name="Neves F."/>
            <person name="Oliveira D."/>
            <person name="Blanco L."/>
            <person name="Lima J."/>
            <person name="Costa F."/>
            <person name="Brenig B."/>
            <person name="Soares S."/>
            <person name="Ramos R."/>
            <person name="Goes-Neto A."/>
            <person name="Matiuzzi M."/>
            <person name="Azevedo V."/>
            <person name="Ristow P."/>
        </authorList>
    </citation>
    <scope>NUCLEOTIDE SEQUENCE</scope>
    <source>
        <strain evidence="1 4">VSF19</strain>
        <strain evidence="2">VSF20</strain>
    </source>
</reference>
<dbReference type="AlphaFoldDB" id="A0AAW5VJH2"/>
<protein>
    <submittedName>
        <fullName evidence="2">Uncharacterized protein</fullName>
    </submittedName>
</protein>
<organism evidence="2 3">
    <name type="scientific">Leptospira soteropolitanensis</name>
    <dbReference type="NCBI Taxonomy" id="2950025"/>
    <lineage>
        <taxon>Bacteria</taxon>
        <taxon>Pseudomonadati</taxon>
        <taxon>Spirochaetota</taxon>
        <taxon>Spirochaetia</taxon>
        <taxon>Leptospirales</taxon>
        <taxon>Leptospiraceae</taxon>
        <taxon>Leptospira</taxon>
    </lineage>
</organism>
<proteinExistence type="predicted"/>
<dbReference type="EMBL" id="JAMQPM010000002">
    <property type="protein sequence ID" value="MCW7526107.1"/>
    <property type="molecule type" value="Genomic_DNA"/>
</dbReference>
<gene>
    <name evidence="1" type="ORF">ND861_07115</name>
    <name evidence="2" type="ORF">ND862_06120</name>
</gene>
<dbReference type="Proteomes" id="UP001208540">
    <property type="component" value="Unassembled WGS sequence"/>
</dbReference>
<dbReference type="EMBL" id="JAMQPL010000002">
    <property type="protein sequence ID" value="MCW7529781.1"/>
    <property type="molecule type" value="Genomic_DNA"/>
</dbReference>
<dbReference type="RefSeq" id="WP_265351384.1">
    <property type="nucleotide sequence ID" value="NZ_JAMQPL010000002.1"/>
</dbReference>
<comment type="caution">
    <text evidence="2">The sequence shown here is derived from an EMBL/GenBank/DDBJ whole genome shotgun (WGS) entry which is preliminary data.</text>
</comment>
<keyword evidence="4" id="KW-1185">Reference proteome</keyword>
<evidence type="ECO:0000313" key="4">
    <source>
        <dbReference type="Proteomes" id="UP001208912"/>
    </source>
</evidence>